<accession>A0A556N003</accession>
<gene>
    <name evidence="3" type="primary">sprA</name>
    <name evidence="3" type="ORF">FO442_06550</name>
</gene>
<dbReference type="Pfam" id="PF14349">
    <property type="entry name" value="SprA_N"/>
    <property type="match status" value="2"/>
</dbReference>
<dbReference type="EMBL" id="VLPL01000003">
    <property type="protein sequence ID" value="TSJ45408.1"/>
    <property type="molecule type" value="Genomic_DNA"/>
</dbReference>
<proteinExistence type="predicted"/>
<reference evidence="3 4" key="1">
    <citation type="submission" date="2019-07" db="EMBL/GenBank/DDBJ databases">
        <authorList>
            <person name="Huq M.A."/>
        </authorList>
    </citation>
    <scope>NUCLEOTIDE SEQUENCE [LARGE SCALE GENOMIC DNA]</scope>
    <source>
        <strain evidence="3 4">MAH-3</strain>
    </source>
</reference>
<feature type="domain" description="Gliding motility protein SprA N-terminal" evidence="2">
    <location>
        <begin position="53"/>
        <end position="335"/>
    </location>
</feature>
<evidence type="ECO:0000259" key="2">
    <source>
        <dbReference type="Pfam" id="PF14349"/>
    </source>
</evidence>
<evidence type="ECO:0000313" key="3">
    <source>
        <dbReference type="EMBL" id="TSJ45408.1"/>
    </source>
</evidence>
<dbReference type="Proteomes" id="UP000316008">
    <property type="component" value="Unassembled WGS sequence"/>
</dbReference>
<name>A0A556N003_9FLAO</name>
<comment type="caution">
    <text evidence="3">The sequence shown here is derived from an EMBL/GenBank/DDBJ whole genome shotgun (WGS) entry which is preliminary data.</text>
</comment>
<feature type="compositionally biased region" description="Basic residues" evidence="1">
    <location>
        <begin position="1957"/>
        <end position="1979"/>
    </location>
</feature>
<evidence type="ECO:0000256" key="1">
    <source>
        <dbReference type="SAM" id="MobiDB-lite"/>
    </source>
</evidence>
<evidence type="ECO:0000313" key="4">
    <source>
        <dbReference type="Proteomes" id="UP000316008"/>
    </source>
</evidence>
<feature type="compositionally biased region" description="Basic and acidic residues" evidence="1">
    <location>
        <begin position="1930"/>
        <end position="1956"/>
    </location>
</feature>
<organism evidence="3 4">
    <name type="scientific">Fluviicola chungangensis</name>
    <dbReference type="NCBI Taxonomy" id="2597671"/>
    <lineage>
        <taxon>Bacteria</taxon>
        <taxon>Pseudomonadati</taxon>
        <taxon>Bacteroidota</taxon>
        <taxon>Flavobacteriia</taxon>
        <taxon>Flavobacteriales</taxon>
        <taxon>Crocinitomicaceae</taxon>
        <taxon>Fluviicola</taxon>
    </lineage>
</organism>
<dbReference type="InterPro" id="IPR026377">
    <property type="entry name" value="Cell_surface_SprA"/>
</dbReference>
<dbReference type="NCBIfam" id="TIGR04189">
    <property type="entry name" value="surface_SprA"/>
    <property type="match status" value="1"/>
</dbReference>
<keyword evidence="4" id="KW-1185">Reference proteome</keyword>
<sequence length="2454" mass="276948">MMQLFSTVVFCFVSLVFWGQTPPDTTLPFPITNPLDPTQNNPQTFDLGDPSGVKKSIVFDPVTGKYIFSETMGNTNLNYRNPSMMTLEEYLEYERQKSLKENWKDKIDAQTEEDRALEFPIKIPSKVFTSFFGSDEITIRPQGSIELAFGVNTSRYDNPILPVKQRKITRFDFQQQIQMNLVGQIGTKLKLSASYNTQAAFDFDNVTKLGYSGDEDQIIQRIELGNVSFPSFGALIPGSQTLFGAYAKLRFGDLTVDAIGASSKGKRTEINITGKAQIQPYEVTADNYEANRHYFLNLFFHDQYDAAMSQMPNVASETYVTRMEVWVTNKVNNTENSRNILAFSDLGESQPQNLVGAPGGLSSSPFPSNQSNALYNYLTAGPSSPAIRGFNGAVAELSSQTATPGPFQQAIHYEKVENARKLSESEYTYNALLGFISLSQPLNNDEVLAVAYEYTYRGTTYQVGEFSTDGIAGQSALMLKLLKPTITNPTLKIWDLMMKNVYSIGAYQVDQTGFKLNIFYNNPETSVLAPIFPYSGLDDTQIITLVEMDRLNVNNQQFSDGLFDFVPIVYNGQKAETGGTINTRNGRVMFSTTEPFGQVLKQKLMVKGMPETIAKTIAYTELYDSTKTAAQQIPSKNRFVFKGEYQSSVTSDISLNALNVPEGAVKVTAGGIPMVEGQDYTVDYNLGRVKILNTGVLESNTPIKISIESNSVFGFQSKSMVGTHLNYRFNKDFNIGATWLRMMERPVTQKVDFGSEPYKNNVIGFDINYRTELPFLTKFIDLLPILSTKEKSFMTFKGEFAHLIPGTPKAISKAGISYVDDFEGSQSTIDLRTQSSWRLASTPQGQTDLFPEGSSKNLSNGYKRSKIAWYLIDPLFYQSNNLTPQHIKDDPTQIYDSRMRQVLQTDVFPNQQLTYGAIPTIQILELGYYPKERGMYNYDTIAPLNADGTFTNPEDHWGGIMRSLTTNDFEQANVEYIQFWILDPFNEDAMTATPNLTGGDLYFNLGNVSEDVLADSRKSFENGIPPYAGANYPVVITPWAKVSTQQVIVNAFDNDPNSRINQDVGIDGYKSAEEITSYSGYVNWVQANGTLSAETKARMIADPSNDDYNFYRDDVYDQQELNILQRYKKYNGMEGNSATTEMSDTMNNDKYPTQARNTPDLEDINQDNNLSESEAYFQYKVSLRPADMVVGKNHITSVVTFTPKNSNKTEKWYQFKVPLREPERTINGIRDFRSIRFFRMFMKGFDEEVIVRFAKLELVRGEWRKYLLDLMAAQEVIQVDPNLTTFNIGALNFEENNEKIPIGYQIPPGIQREIDPSQPQQRQMNEQALTLDVCNLQDGDARAAYKNVQFDVRTYKKLKMYVHAEEVTANTLHDKDVTLFVRLGTDFVDNYYEYELPLSLTPWYTKNADAVWPEVNNMEIVFQDLLDLKKRRNDLLGASGSGVSSNVEYVIIDPANPDRRLKVKGSPNLQGIKTIMIGVRNPSKSQPSPWSDDGLAKCVQVWVNELRLTDFVDDGGSAAIAQMQVQAADFGSFSLSGNYSGINWGAVDSRVQERQRNQKIGMDFQTNLQLGQFFGNRIKLSVPFFYGYSVGIINPEYDPFNPDIKLSSYEAGQRRSIAKIAQDYTERKSYNFQGVRKERAAGKKAHFYDISNWMAGYGYSETFHRDFNTNYDRTKQWKGSLAYAYTFDNKPFEPFKKTKFMQKSKWWGIFKETSIGYLPKTLGFTNDLQRNYNERQIRNTIDTSAGAFEYKPVYVKNFQWNRGYRLGWDLTKNLKLTFNANNRAIFDEQDGEVNRRGNDTLYRQFKDTIAKQMRTFGKTMDYTHDYTFSYNVPFNLIPALNWLTGNAKYTGTYNWQRAPLGQDGSKIPGTNAYNPDYGNIVQNSRTVNATLQANMTTLYNKIPFFKKVNTGGGPARGAPMRKKAVGADDGGAKPEDKGKEAVTELKPPKPLDEMTKKERRQWERKKRKHERQQKRKKNNKVNPIAGFGARLLMSVRNVSGTYNQTDGTLLPGYNQKTSVLGFNPQFSSGMGGFIFGQQSYTVSGRENGYNFAQTAADNDWLVKNPALNRQHSITHNQTFTGRATLEPMKDLTIDLSLNRTMSENTNDFFRYNDLSERFESQSRFQTATLSYSTISIGSAFEKLSAGYESGNFKQMRETTKQVSELLGASNTNSSGNSGGYRDGYGISQQEVVIGAFLSSYTNGKVNKRSVNPFSAMPLPNWTVNYNGLAKFEKMKKLTKNFVLRHAYSSTVTLGQVQSNLNATFDQNGSATARDLNGNFIAERNIQTVTISERFSPLIGFDATWNLGGKKAGSQGLITKFEIKKDRSATLSLNNNQVTEVLGNEIVVGAGYKFPKVRLPFKIGKNKPENPLNIRFDFTFRDNLTVIRKIVESTEQATAGQRVISIKSSIDYNIGANLMVQFYYDQVITNPKIATSYPTGNMSTGIRFRFNLGGL</sequence>
<feature type="domain" description="Gliding motility protein SprA N-terminal" evidence="2">
    <location>
        <begin position="1081"/>
        <end position="1608"/>
    </location>
</feature>
<feature type="region of interest" description="Disordered" evidence="1">
    <location>
        <begin position="1911"/>
        <end position="1981"/>
    </location>
</feature>
<dbReference type="InterPro" id="IPR025684">
    <property type="entry name" value="SprA_N_dom"/>
</dbReference>
<dbReference type="OrthoDB" id="9806090at2"/>
<protein>
    <submittedName>
        <fullName evidence="3">Cell surface protein SprA</fullName>
    </submittedName>
</protein>